<name>A0ABV1FH06_9FIRM</name>
<dbReference type="Gene3D" id="3.40.720.10">
    <property type="entry name" value="Alkaline Phosphatase, subunit A"/>
    <property type="match status" value="1"/>
</dbReference>
<evidence type="ECO:0000259" key="3">
    <source>
        <dbReference type="Pfam" id="PF00884"/>
    </source>
</evidence>
<evidence type="ECO:0000256" key="1">
    <source>
        <dbReference type="ARBA" id="ARBA00022723"/>
    </source>
</evidence>
<feature type="domain" description="Sulfatase N-terminal" evidence="3">
    <location>
        <begin position="4"/>
        <end position="331"/>
    </location>
</feature>
<accession>A0ABV1FH06</accession>
<evidence type="ECO:0000256" key="2">
    <source>
        <dbReference type="ARBA" id="ARBA00022801"/>
    </source>
</evidence>
<dbReference type="PANTHER" id="PTHR45953:SF1">
    <property type="entry name" value="IDURONATE 2-SULFATASE"/>
    <property type="match status" value="1"/>
</dbReference>
<reference evidence="4 5" key="1">
    <citation type="submission" date="2024-03" db="EMBL/GenBank/DDBJ databases">
        <title>Human intestinal bacterial collection.</title>
        <authorList>
            <person name="Pauvert C."/>
            <person name="Hitch T.C.A."/>
            <person name="Clavel T."/>
        </authorList>
    </citation>
    <scope>NUCLEOTIDE SEQUENCE [LARGE SCALE GENOMIC DNA]</scope>
    <source>
        <strain evidence="4 5">CLA-AA-H132</strain>
    </source>
</reference>
<dbReference type="InterPro" id="IPR017850">
    <property type="entry name" value="Alkaline_phosphatase_core_sf"/>
</dbReference>
<dbReference type="Pfam" id="PF00884">
    <property type="entry name" value="Sulfatase"/>
    <property type="match status" value="1"/>
</dbReference>
<evidence type="ECO:0000313" key="4">
    <source>
        <dbReference type="EMBL" id="MEQ2472159.1"/>
    </source>
</evidence>
<dbReference type="PANTHER" id="PTHR45953">
    <property type="entry name" value="IDURONATE 2-SULFATASE"/>
    <property type="match status" value="1"/>
</dbReference>
<comment type="caution">
    <text evidence="4">The sequence shown here is derived from an EMBL/GenBank/DDBJ whole genome shotgun (WGS) entry which is preliminary data.</text>
</comment>
<dbReference type="InterPro" id="IPR000917">
    <property type="entry name" value="Sulfatase_N"/>
</dbReference>
<sequence>MRAIMVMFDSLNRRFLEPYGCDFNKTPNFSRLAEKTACFDNFYVGSLPCMPARRDLHTGRYSFLHRSWGPMEPFDNSMPQILKEHGIFSRLVSDHGHYWEAGGCTYHTMYSSWECKRGQEADPWALRTDEPQIPEHVPTMREFTHPEWWRNNWCNRELYRQRGTWPMDSVFDDGLEFLKLNEKHDNWFLQIETFSPHEPFDVQEESDPEYKGPHFDWPPYAPVTETKEQVEHIRKRYAAVLSQCDRNLGRVLDFMDEHDMWKDTMLIVNTDHGFLLGEKDWWAKSVMPCYNELANIPFFIWNPKTPVQGERRKALCQTIDIPVTLLDFFDIPAEQEMQGKSLNSVLKSDEKLRDYALFGFHGSFVNITDGRYLYMRASASIGNTPLNEYTLMPAHQENLFTPKELKEIEICGPLSFTKGACLMKIPVQSRLANATFCNSFQYGNLLFDLQEDPEQLCPLDDAELEARMIRALIAKMQESDAPDEQYERLGLQKDVVYSPELVLSERAKRPGFESFPVTKDYQWEPDAKHIFIGMLSLIGEERLEEYFSALRDVMEQTGDSIVKRKHFEMLAKKFYSKDEGKIFYFINKLARIR</sequence>
<keyword evidence="5" id="KW-1185">Reference proteome</keyword>
<keyword evidence="2" id="KW-0378">Hydrolase</keyword>
<dbReference type="EMBL" id="JBBMFE010000004">
    <property type="protein sequence ID" value="MEQ2472159.1"/>
    <property type="molecule type" value="Genomic_DNA"/>
</dbReference>
<organism evidence="4 5">
    <name type="scientific">Laedolimicola intestinihominis</name>
    <dbReference type="NCBI Taxonomy" id="3133166"/>
    <lineage>
        <taxon>Bacteria</taxon>
        <taxon>Bacillati</taxon>
        <taxon>Bacillota</taxon>
        <taxon>Clostridia</taxon>
        <taxon>Lachnospirales</taxon>
        <taxon>Lachnospiraceae</taxon>
        <taxon>Laedolimicola</taxon>
    </lineage>
</organism>
<dbReference type="RefSeq" id="WP_349164258.1">
    <property type="nucleotide sequence ID" value="NZ_JBBMFE010000004.1"/>
</dbReference>
<evidence type="ECO:0000313" key="5">
    <source>
        <dbReference type="Proteomes" id="UP001438008"/>
    </source>
</evidence>
<gene>
    <name evidence="4" type="ORF">WMO29_06605</name>
</gene>
<proteinExistence type="predicted"/>
<dbReference type="Proteomes" id="UP001438008">
    <property type="component" value="Unassembled WGS sequence"/>
</dbReference>
<dbReference type="SUPFAM" id="SSF53649">
    <property type="entry name" value="Alkaline phosphatase-like"/>
    <property type="match status" value="1"/>
</dbReference>
<keyword evidence="1" id="KW-0479">Metal-binding</keyword>
<protein>
    <submittedName>
        <fullName evidence="4">Sulfatase-like hydrolase/transferase</fullName>
    </submittedName>
</protein>
<dbReference type="CDD" id="cd16148">
    <property type="entry name" value="sulfatase_like"/>
    <property type="match status" value="1"/>
</dbReference>